<comment type="subcellular location">
    <subcellularLocation>
        <location evidence="1">Nucleus</location>
    </subcellularLocation>
</comment>
<feature type="compositionally biased region" description="Polar residues" evidence="11">
    <location>
        <begin position="1"/>
        <end position="14"/>
    </location>
</feature>
<gene>
    <name evidence="13" type="ORF">PHET_08524</name>
</gene>
<dbReference type="OrthoDB" id="10264072at2759"/>
<dbReference type="InterPro" id="IPR036236">
    <property type="entry name" value="Znf_C2H2_sf"/>
</dbReference>
<evidence type="ECO:0000256" key="11">
    <source>
        <dbReference type="SAM" id="MobiDB-lite"/>
    </source>
</evidence>
<feature type="domain" description="C2H2-type" evidence="12">
    <location>
        <begin position="181"/>
        <end position="210"/>
    </location>
</feature>
<dbReference type="GO" id="GO:0031519">
    <property type="term" value="C:PcG protein complex"/>
    <property type="evidence" value="ECO:0007669"/>
    <property type="project" value="TreeGrafter"/>
</dbReference>
<dbReference type="FunFam" id="3.30.160.60:FF:000104">
    <property type="entry name" value="Transcriptional repressor protein YY1"/>
    <property type="match status" value="1"/>
</dbReference>
<keyword evidence="9" id="KW-0539">Nucleus</keyword>
<feature type="domain" description="C2H2-type" evidence="12">
    <location>
        <begin position="123"/>
        <end position="150"/>
    </location>
</feature>
<keyword evidence="6" id="KW-0805">Transcription regulation</keyword>
<evidence type="ECO:0000256" key="4">
    <source>
        <dbReference type="ARBA" id="ARBA00022771"/>
    </source>
</evidence>
<evidence type="ECO:0000256" key="5">
    <source>
        <dbReference type="ARBA" id="ARBA00022833"/>
    </source>
</evidence>
<sequence length="452" mass="50218">MSSNCNMRGKTRGSTRSESRTVKSELLPTGSFGSVAGANTCAAEQASPVTRSSRLPTLAPAPPNPDVLASSSAEMNPISVFDASDLDPSVARAVPCPHKGCGKSFRDNSAMRKHLHTHGPRVHVCAECGKAFVESSKLKRHQLVHTGEKPFQCNFEGCGKRFSLDFNLRTHVRIHTGDRPYICPFENCHKRFAQSTNLKSHIMTHAKVRYRVTRGSSNVSQNAGYFSELDDMTLSHQVTDSGNSLDNSQSYVTQTNISSDQEHTDSITAYPAFANVNFGDKSLSRPSLPMDRAVVQTGHFVPLSLPYNPSPVLVNGQKILPNHSRLAFVPRLTYLKNHVTKNMPPNLEYVNLRDFSDNIELDGYFSKQNPPGNHTISNNDNEQTHGDTWTSDRFTDYDRVRISHTAISSTQRRRVIPTNGRVLSTYTLCRQQNVPILRLPSRTIVSISRPQQ</sequence>
<dbReference type="PROSITE" id="PS00028">
    <property type="entry name" value="ZINC_FINGER_C2H2_1"/>
    <property type="match status" value="3"/>
</dbReference>
<dbReference type="FunFam" id="3.30.160.60:FF:000163">
    <property type="entry name" value="transcriptional repressor protein YY1"/>
    <property type="match status" value="1"/>
</dbReference>
<evidence type="ECO:0000259" key="12">
    <source>
        <dbReference type="PROSITE" id="PS50157"/>
    </source>
</evidence>
<keyword evidence="14" id="KW-1185">Reference proteome</keyword>
<dbReference type="PANTHER" id="PTHR14003">
    <property type="entry name" value="TRANSCRIPTIONAL REPRESSOR PROTEIN YY"/>
    <property type="match status" value="1"/>
</dbReference>
<dbReference type="PROSITE" id="PS50157">
    <property type="entry name" value="ZINC_FINGER_C2H2_2"/>
    <property type="match status" value="4"/>
</dbReference>
<evidence type="ECO:0000313" key="14">
    <source>
        <dbReference type="Proteomes" id="UP000748531"/>
    </source>
</evidence>
<proteinExistence type="predicted"/>
<evidence type="ECO:0000256" key="6">
    <source>
        <dbReference type="ARBA" id="ARBA00023015"/>
    </source>
</evidence>
<dbReference type="PANTHER" id="PTHR14003:SF19">
    <property type="entry name" value="YY2 TRANSCRIPTION FACTOR"/>
    <property type="match status" value="1"/>
</dbReference>
<name>A0A8J4SUA5_9TREM</name>
<dbReference type="AlphaFoldDB" id="A0A8J4SUA5"/>
<dbReference type="GO" id="GO:0000785">
    <property type="term" value="C:chromatin"/>
    <property type="evidence" value="ECO:0007669"/>
    <property type="project" value="TreeGrafter"/>
</dbReference>
<keyword evidence="5" id="KW-0862">Zinc</keyword>
<dbReference type="GO" id="GO:0000978">
    <property type="term" value="F:RNA polymerase II cis-regulatory region sequence-specific DNA binding"/>
    <property type="evidence" value="ECO:0007669"/>
    <property type="project" value="TreeGrafter"/>
</dbReference>
<dbReference type="SUPFAM" id="SSF57667">
    <property type="entry name" value="beta-beta-alpha zinc fingers"/>
    <property type="match status" value="3"/>
</dbReference>
<keyword evidence="2" id="KW-0479">Metal-binding</keyword>
<keyword evidence="4 10" id="KW-0863">Zinc-finger</keyword>
<keyword evidence="8" id="KW-0804">Transcription</keyword>
<evidence type="ECO:0000256" key="8">
    <source>
        <dbReference type="ARBA" id="ARBA00023163"/>
    </source>
</evidence>
<dbReference type="Gene3D" id="3.30.160.60">
    <property type="entry name" value="Classic Zinc Finger"/>
    <property type="match status" value="4"/>
</dbReference>
<dbReference type="GO" id="GO:0005667">
    <property type="term" value="C:transcription regulator complex"/>
    <property type="evidence" value="ECO:0007669"/>
    <property type="project" value="TreeGrafter"/>
</dbReference>
<feature type="domain" description="C2H2-type" evidence="12">
    <location>
        <begin position="151"/>
        <end position="180"/>
    </location>
</feature>
<comment type="caution">
    <text evidence="13">The sequence shown here is derived from an EMBL/GenBank/DDBJ whole genome shotgun (WGS) entry which is preliminary data.</text>
</comment>
<dbReference type="Pfam" id="PF00096">
    <property type="entry name" value="zf-C2H2"/>
    <property type="match status" value="4"/>
</dbReference>
<accession>A0A8J4SUA5</accession>
<evidence type="ECO:0000256" key="1">
    <source>
        <dbReference type="ARBA" id="ARBA00004123"/>
    </source>
</evidence>
<dbReference type="EMBL" id="LUCH01005295">
    <property type="protein sequence ID" value="KAF5398186.1"/>
    <property type="molecule type" value="Genomic_DNA"/>
</dbReference>
<evidence type="ECO:0000256" key="7">
    <source>
        <dbReference type="ARBA" id="ARBA00023125"/>
    </source>
</evidence>
<dbReference type="GO" id="GO:0008270">
    <property type="term" value="F:zinc ion binding"/>
    <property type="evidence" value="ECO:0007669"/>
    <property type="project" value="UniProtKB-KW"/>
</dbReference>
<keyword evidence="7" id="KW-0238">DNA-binding</keyword>
<evidence type="ECO:0000256" key="10">
    <source>
        <dbReference type="PROSITE-ProRule" id="PRU00042"/>
    </source>
</evidence>
<evidence type="ECO:0000256" key="3">
    <source>
        <dbReference type="ARBA" id="ARBA00022737"/>
    </source>
</evidence>
<dbReference type="Proteomes" id="UP000748531">
    <property type="component" value="Unassembled WGS sequence"/>
</dbReference>
<evidence type="ECO:0000313" key="13">
    <source>
        <dbReference type="EMBL" id="KAF5398186.1"/>
    </source>
</evidence>
<keyword evidence="3" id="KW-0677">Repeat</keyword>
<dbReference type="SMART" id="SM00355">
    <property type="entry name" value="ZnF_C2H2"/>
    <property type="match status" value="4"/>
</dbReference>
<protein>
    <submittedName>
        <fullName evidence="13">Putative transcriptional repressor protein yy (Yin and yang) (Delta transcription factor)</fullName>
    </submittedName>
</protein>
<dbReference type="InterPro" id="IPR013087">
    <property type="entry name" value="Znf_C2H2_type"/>
</dbReference>
<feature type="region of interest" description="Disordered" evidence="11">
    <location>
        <begin position="1"/>
        <end position="71"/>
    </location>
</feature>
<evidence type="ECO:0000256" key="2">
    <source>
        <dbReference type="ARBA" id="ARBA00022723"/>
    </source>
</evidence>
<dbReference type="FunFam" id="3.30.160.60:FF:000109">
    <property type="entry name" value="Transcriptional repressor protein YY1"/>
    <property type="match status" value="1"/>
</dbReference>
<dbReference type="GO" id="GO:0000981">
    <property type="term" value="F:DNA-binding transcription factor activity, RNA polymerase II-specific"/>
    <property type="evidence" value="ECO:0007669"/>
    <property type="project" value="TreeGrafter"/>
</dbReference>
<organism evidence="13 14">
    <name type="scientific">Paragonimus heterotremus</name>
    <dbReference type="NCBI Taxonomy" id="100268"/>
    <lineage>
        <taxon>Eukaryota</taxon>
        <taxon>Metazoa</taxon>
        <taxon>Spiralia</taxon>
        <taxon>Lophotrochozoa</taxon>
        <taxon>Platyhelminthes</taxon>
        <taxon>Trematoda</taxon>
        <taxon>Digenea</taxon>
        <taxon>Plagiorchiida</taxon>
        <taxon>Troglotremata</taxon>
        <taxon>Troglotrematidae</taxon>
        <taxon>Paragonimus</taxon>
    </lineage>
</organism>
<evidence type="ECO:0000256" key="9">
    <source>
        <dbReference type="ARBA" id="ARBA00023242"/>
    </source>
</evidence>
<feature type="domain" description="C2H2-type" evidence="12">
    <location>
        <begin position="94"/>
        <end position="118"/>
    </location>
</feature>
<reference evidence="13" key="1">
    <citation type="submission" date="2019-05" db="EMBL/GenBank/DDBJ databases">
        <title>Annotation for the trematode Paragonimus heterotremus.</title>
        <authorList>
            <person name="Choi Y.-J."/>
        </authorList>
    </citation>
    <scope>NUCLEOTIDE SEQUENCE</scope>
    <source>
        <strain evidence="13">LC</strain>
    </source>
</reference>